<gene>
    <name evidence="1" type="ORF">OUZ56_005202</name>
</gene>
<reference evidence="1 2" key="1">
    <citation type="journal article" date="2023" name="Nucleic Acids Res.">
        <title>The hologenome of Daphnia magna reveals possible DNA methylation and microbiome-mediated evolution of the host genome.</title>
        <authorList>
            <person name="Chaturvedi A."/>
            <person name="Li X."/>
            <person name="Dhandapani V."/>
            <person name="Marshall H."/>
            <person name="Kissane S."/>
            <person name="Cuenca-Cambronero M."/>
            <person name="Asole G."/>
            <person name="Calvet F."/>
            <person name="Ruiz-Romero M."/>
            <person name="Marangio P."/>
            <person name="Guigo R."/>
            <person name="Rago D."/>
            <person name="Mirbahai L."/>
            <person name="Eastwood N."/>
            <person name="Colbourne J.K."/>
            <person name="Zhou J."/>
            <person name="Mallon E."/>
            <person name="Orsini L."/>
        </authorList>
    </citation>
    <scope>NUCLEOTIDE SEQUENCE [LARGE SCALE GENOMIC DNA]</scope>
    <source>
        <strain evidence="1">LRV0_1</strain>
    </source>
</reference>
<dbReference type="Proteomes" id="UP001234178">
    <property type="component" value="Unassembled WGS sequence"/>
</dbReference>
<comment type="caution">
    <text evidence="1">The sequence shown here is derived from an EMBL/GenBank/DDBJ whole genome shotgun (WGS) entry which is preliminary data.</text>
</comment>
<accession>A0ABQ9YS43</accession>
<sequence>MAVYERAQGHMYSLDGRIQRAFCHRIVCGRTIVSMGHTHTSTLSTSFPLSFSIRGLLFRVDEKRRE</sequence>
<keyword evidence="2" id="KW-1185">Reference proteome</keyword>
<protein>
    <submittedName>
        <fullName evidence="1">Uncharacterized protein</fullName>
    </submittedName>
</protein>
<organism evidence="1 2">
    <name type="scientific">Daphnia magna</name>
    <dbReference type="NCBI Taxonomy" id="35525"/>
    <lineage>
        <taxon>Eukaryota</taxon>
        <taxon>Metazoa</taxon>
        <taxon>Ecdysozoa</taxon>
        <taxon>Arthropoda</taxon>
        <taxon>Crustacea</taxon>
        <taxon>Branchiopoda</taxon>
        <taxon>Diplostraca</taxon>
        <taxon>Cladocera</taxon>
        <taxon>Anomopoda</taxon>
        <taxon>Daphniidae</taxon>
        <taxon>Daphnia</taxon>
    </lineage>
</organism>
<name>A0ABQ9YS43_9CRUS</name>
<proteinExistence type="predicted"/>
<dbReference type="EMBL" id="JAOYFB010000001">
    <property type="protein sequence ID" value="KAK4003436.1"/>
    <property type="molecule type" value="Genomic_DNA"/>
</dbReference>
<evidence type="ECO:0000313" key="2">
    <source>
        <dbReference type="Proteomes" id="UP001234178"/>
    </source>
</evidence>
<evidence type="ECO:0000313" key="1">
    <source>
        <dbReference type="EMBL" id="KAK4003436.1"/>
    </source>
</evidence>